<dbReference type="STRING" id="1266370.NITGR_610051"/>
<comment type="function">
    <text evidence="5">Part of the ABC transporter complex HmuTUV involved in hemin import. Responsible for energy coupling to the transport system.</text>
</comment>
<dbReference type="FunFam" id="3.40.50.300:FF:000134">
    <property type="entry name" value="Iron-enterobactin ABC transporter ATP-binding protein"/>
    <property type="match status" value="1"/>
</dbReference>
<evidence type="ECO:0000256" key="1">
    <source>
        <dbReference type="ARBA" id="ARBA00022448"/>
    </source>
</evidence>
<dbReference type="InterPro" id="IPR017871">
    <property type="entry name" value="ABC_transporter-like_CS"/>
</dbReference>
<dbReference type="GO" id="GO:0016887">
    <property type="term" value="F:ATP hydrolysis activity"/>
    <property type="evidence" value="ECO:0007669"/>
    <property type="project" value="InterPro"/>
</dbReference>
<evidence type="ECO:0000256" key="5">
    <source>
        <dbReference type="ARBA" id="ARBA00037066"/>
    </source>
</evidence>
<dbReference type="NCBIfam" id="NF010068">
    <property type="entry name" value="PRK13548.1"/>
    <property type="match status" value="1"/>
</dbReference>
<keyword evidence="3" id="KW-0067">ATP-binding</keyword>
<comment type="caution">
    <text evidence="7">The sequence shown here is derived from an EMBL/GenBank/DDBJ whole genome shotgun (WGS) entry which is preliminary data.</text>
</comment>
<evidence type="ECO:0000256" key="4">
    <source>
        <dbReference type="ARBA" id="ARBA00022967"/>
    </source>
</evidence>
<dbReference type="InterPro" id="IPR003439">
    <property type="entry name" value="ABC_transporter-like_ATP-bd"/>
</dbReference>
<evidence type="ECO:0000256" key="2">
    <source>
        <dbReference type="ARBA" id="ARBA00022741"/>
    </source>
</evidence>
<keyword evidence="7" id="KW-0378">Hydrolase</keyword>
<accession>M1ZD16</accession>
<dbReference type="Gene3D" id="3.40.50.300">
    <property type="entry name" value="P-loop containing nucleotide triphosphate hydrolases"/>
    <property type="match status" value="1"/>
</dbReference>
<dbReference type="Proteomes" id="UP000011704">
    <property type="component" value="Unassembled WGS sequence"/>
</dbReference>
<dbReference type="InterPro" id="IPR003593">
    <property type="entry name" value="AAA+_ATPase"/>
</dbReference>
<dbReference type="PANTHER" id="PTHR42794:SF1">
    <property type="entry name" value="HEMIN IMPORT ATP-BINDING PROTEIN HMUV"/>
    <property type="match status" value="1"/>
</dbReference>
<dbReference type="CDD" id="cd03214">
    <property type="entry name" value="ABC_Iron-Siderophores_B12_Hemin"/>
    <property type="match status" value="1"/>
</dbReference>
<dbReference type="EC" id="3.6.3.-" evidence="7"/>
<dbReference type="PROSITE" id="PS50893">
    <property type="entry name" value="ABC_TRANSPORTER_2"/>
    <property type="match status" value="1"/>
</dbReference>
<keyword evidence="1" id="KW-0813">Transport</keyword>
<evidence type="ECO:0000259" key="6">
    <source>
        <dbReference type="PROSITE" id="PS50893"/>
    </source>
</evidence>
<dbReference type="SMART" id="SM00382">
    <property type="entry name" value="AAA"/>
    <property type="match status" value="1"/>
</dbReference>
<name>M1ZD16_NITG3</name>
<keyword evidence="8" id="KW-1185">Reference proteome</keyword>
<gene>
    <name evidence="7" type="ORF">NITGR_610051</name>
</gene>
<dbReference type="AlphaFoldDB" id="M1ZD16"/>
<keyword evidence="2" id="KW-0547">Nucleotide-binding</keyword>
<feature type="domain" description="ABC transporter" evidence="6">
    <location>
        <begin position="13"/>
        <end position="249"/>
    </location>
</feature>
<dbReference type="EMBL" id="CAQJ01000068">
    <property type="protein sequence ID" value="CCQ91293.1"/>
    <property type="molecule type" value="Genomic_DNA"/>
</dbReference>
<sequence>MTTAASTTTQPLLRAEGISFAYDKDPVVREVSLDIASGEFVGIIGPNGSGKSTLLKLMAGILEPDSQRVLFRGRDIHSCNRKQLAQSIAWIPQEHHMPFPFKVSEVVMMGRHPYLSAFTFEGESDFEIVRRALEQTQTSMFAERLFNEISGGEKQRVMLASAIAQEPEAMLLDEPTSALDLKYQVELLRILNDLNSKQNVTIAVAMHDLHLASKYCCRLVLLKQGRVIKDGAPEEVLQKDILEEVYEIGVNIYRDEADGSFLISPEGA</sequence>
<dbReference type="InParanoid" id="M1ZD16"/>
<evidence type="ECO:0000313" key="8">
    <source>
        <dbReference type="Proteomes" id="UP000011704"/>
    </source>
</evidence>
<reference evidence="7 8" key="1">
    <citation type="journal article" date="2013" name="Front. Microbiol.">
        <title>The genome of Nitrospina gracilis illuminates the metabolism and evolution of the major marine nitrite oxidizer.</title>
        <authorList>
            <person name="Luecker S."/>
            <person name="Nowka B."/>
            <person name="Rattei T."/>
            <person name="Spieck E."/>
            <person name="and Daims H."/>
        </authorList>
    </citation>
    <scope>NUCLEOTIDE SEQUENCE [LARGE SCALE GENOMIC DNA]</scope>
    <source>
        <strain evidence="7 8">3/211</strain>
    </source>
</reference>
<organism evidence="7 8">
    <name type="scientific">Nitrospina gracilis (strain 3/211)</name>
    <dbReference type="NCBI Taxonomy" id="1266370"/>
    <lineage>
        <taxon>Bacteria</taxon>
        <taxon>Pseudomonadati</taxon>
        <taxon>Nitrospinota/Tectimicrobiota group</taxon>
        <taxon>Nitrospinota</taxon>
        <taxon>Nitrospinia</taxon>
        <taxon>Nitrospinales</taxon>
        <taxon>Nitrospinaceae</taxon>
        <taxon>Nitrospina</taxon>
    </lineage>
</organism>
<dbReference type="PANTHER" id="PTHR42794">
    <property type="entry name" value="HEMIN IMPORT ATP-BINDING PROTEIN HMUV"/>
    <property type="match status" value="1"/>
</dbReference>
<proteinExistence type="predicted"/>
<keyword evidence="4" id="KW-1278">Translocase</keyword>
<dbReference type="FunCoup" id="M1ZD16">
    <property type="interactions" value="333"/>
</dbReference>
<dbReference type="SUPFAM" id="SSF52540">
    <property type="entry name" value="P-loop containing nucleoside triphosphate hydrolases"/>
    <property type="match status" value="1"/>
</dbReference>
<dbReference type="OrthoDB" id="9809450at2"/>
<dbReference type="GO" id="GO:0005524">
    <property type="term" value="F:ATP binding"/>
    <property type="evidence" value="ECO:0007669"/>
    <property type="project" value="UniProtKB-KW"/>
</dbReference>
<dbReference type="InterPro" id="IPR027417">
    <property type="entry name" value="P-loop_NTPase"/>
</dbReference>
<protein>
    <submittedName>
        <fullName evidence="7">Putative Vitamin B12 import system, ATPase component BtuD</fullName>
        <ecNumber evidence="7">3.6.3.-</ecNumber>
    </submittedName>
</protein>
<dbReference type="PROSITE" id="PS00211">
    <property type="entry name" value="ABC_TRANSPORTER_1"/>
    <property type="match status" value="1"/>
</dbReference>
<dbReference type="HOGENOM" id="CLU_000604_1_11_0"/>
<dbReference type="Pfam" id="PF00005">
    <property type="entry name" value="ABC_tran"/>
    <property type="match status" value="1"/>
</dbReference>
<dbReference type="RefSeq" id="WP_005009799.1">
    <property type="nucleotide sequence ID" value="NZ_HG422173.1"/>
</dbReference>
<evidence type="ECO:0000313" key="7">
    <source>
        <dbReference type="EMBL" id="CCQ91293.1"/>
    </source>
</evidence>
<evidence type="ECO:0000256" key="3">
    <source>
        <dbReference type="ARBA" id="ARBA00022840"/>
    </source>
</evidence>